<accession>A0AAE1IDE1</accession>
<dbReference type="CDD" id="cd01851">
    <property type="entry name" value="GBP"/>
    <property type="match status" value="1"/>
</dbReference>
<feature type="topological domain" description="Lumenal" evidence="8">
    <location>
        <begin position="763"/>
        <end position="765"/>
    </location>
</feature>
<evidence type="ECO:0000313" key="12">
    <source>
        <dbReference type="EMBL" id="KAK4074982.1"/>
    </source>
</evidence>
<keyword evidence="3 8" id="KW-0378">Hydrolase</keyword>
<feature type="transmembrane region" description="Helical" evidence="10">
    <location>
        <begin position="766"/>
        <end position="784"/>
    </location>
</feature>
<dbReference type="AlphaFoldDB" id="A0AAE1IDE1"/>
<reference evidence="12" key="1">
    <citation type="submission" date="2023-11" db="EMBL/GenBank/DDBJ databases">
        <title>The genome sequences of three competitors of mushroom-forming fungi.</title>
        <authorList>
            <person name="Beijen E."/>
            <person name="Ohm R.A."/>
        </authorList>
    </citation>
    <scope>NUCLEOTIDE SEQUENCE</scope>
    <source>
        <strain evidence="12">CBS 100526</strain>
    </source>
</reference>
<dbReference type="InterPro" id="IPR008803">
    <property type="entry name" value="RHD3/Sey1"/>
</dbReference>
<dbReference type="GO" id="GO:0003924">
    <property type="term" value="F:GTPase activity"/>
    <property type="evidence" value="ECO:0007669"/>
    <property type="project" value="UniProtKB-UniRule"/>
</dbReference>
<keyword evidence="6 8" id="KW-0342">GTP-binding</keyword>
<evidence type="ECO:0000256" key="4">
    <source>
        <dbReference type="ARBA" id="ARBA00022824"/>
    </source>
</evidence>
<name>A0AAE1IDE1_9HYPO</name>
<dbReference type="FunFam" id="3.40.50.300:FF:000727">
    <property type="entry name" value="Protein SEY1 homolog"/>
    <property type="match status" value="1"/>
</dbReference>
<feature type="compositionally biased region" description="Basic and acidic residues" evidence="9">
    <location>
        <begin position="838"/>
        <end position="848"/>
    </location>
</feature>
<evidence type="ECO:0000256" key="10">
    <source>
        <dbReference type="SAM" id="Phobius"/>
    </source>
</evidence>
<sequence>MNGHFSAVGDQPANGNYDHGCQVIDEEKEFNRNLNDYLQTTHVAEAGFNYHLISVFGSQSTGKSTLLNHLFGTTFSVMSETERRQTTKGIWLSKNKRETSAGTRMADNILVMDVEGTDGRERGEDQDFERKSALFALATSEVLLVNIWEHQVGLYQGANMGLLKTVFEVNLQLFLKDKNSTPRSLLFFVIRDHIGVTPLSALQNTLIQDLTKIWSSISKPEGLEQSRIEDYFDFGFAALPHKILQGEKFESEVALLGARFTTGHRVGKGDDGVAETEGGILLPEYHRRIPADGLSVYTEGIWDQIVNNKDLDLPTQQELLAQFRCDEISREVLVAFDLLLTPLEEQQTQASKLGKAIVLLDLGATASQAREKCFRAFEVQASRYHKGVYTRKKQELESKVDGRLKALYQGQIAAAHKAGVAAFSEAVANKVKAGQKAGGAYEFAEIVSNEKKKTTEIFKAEVDSLVIEGVEWTNFVSQNQLFEAELDEVSSKLRKDEIRRLATRVERWVKSRLGDAVGLEFNKLGSGRGGSGAPEEGQKPPTEKDLWDRIWKVFTGIVSEAETRFADRAKSFDASDSEVEVGLWRLRRKSWTALREKIEEEVMEGNILLKLRENFEDKFRYDDAGVPRIWRPTDDIEGIYTKARESTLTLIPLLSKFKLLSSNASPDLIAFIGVQPSGVEAGDEEDLVPIGGVDEEEGKSLEEEMTVLNENKRQDLVVRFKKTADGVYVEAKRSAIGGMTQVPLYFYVLLLVLGWNEIWMVLRNPLMFILLILLGGGTYTAWYLNLLGPMMQMGNAAVNQGMDIAKQQLRDFVANNDTARQALAMPARQDSDISMDTLDSRGKKKTESESLEDI</sequence>
<gene>
    <name evidence="8" type="primary">SEY1</name>
    <name evidence="12" type="ORF">Triagg1_4646</name>
</gene>
<comment type="caution">
    <text evidence="12">The sequence shown here is derived from an EMBL/GenBank/DDBJ whole genome shotgun (WGS) entry which is preliminary data.</text>
</comment>
<dbReference type="EMBL" id="JAWRVG010000015">
    <property type="protein sequence ID" value="KAK4074982.1"/>
    <property type="molecule type" value="Genomic_DNA"/>
</dbReference>
<dbReference type="Pfam" id="PF05879">
    <property type="entry name" value="RHD3_GTPase"/>
    <property type="match status" value="1"/>
</dbReference>
<feature type="transmembrane region" description="Helical" evidence="10">
    <location>
        <begin position="742"/>
        <end position="760"/>
    </location>
</feature>
<keyword evidence="2 8" id="KW-0547">Nucleotide-binding</keyword>
<feature type="domain" description="GB1/RHD3-type G" evidence="11">
    <location>
        <begin position="47"/>
        <end position="285"/>
    </location>
</feature>
<keyword evidence="13" id="KW-1185">Reference proteome</keyword>
<dbReference type="Pfam" id="PF20428">
    <property type="entry name" value="Sey1_3HB"/>
    <property type="match status" value="1"/>
</dbReference>
<dbReference type="GO" id="GO:0005525">
    <property type="term" value="F:GTP binding"/>
    <property type="evidence" value="ECO:0007669"/>
    <property type="project" value="UniProtKB-UniRule"/>
</dbReference>
<evidence type="ECO:0000256" key="8">
    <source>
        <dbReference type="HAMAP-Rule" id="MF_03109"/>
    </source>
</evidence>
<proteinExistence type="inferred from homology"/>
<organism evidence="12 13">
    <name type="scientific">Trichoderma aggressivum f. europaeum</name>
    <dbReference type="NCBI Taxonomy" id="173218"/>
    <lineage>
        <taxon>Eukaryota</taxon>
        <taxon>Fungi</taxon>
        <taxon>Dikarya</taxon>
        <taxon>Ascomycota</taxon>
        <taxon>Pezizomycotina</taxon>
        <taxon>Sordariomycetes</taxon>
        <taxon>Hypocreomycetidae</taxon>
        <taxon>Hypocreales</taxon>
        <taxon>Hypocreaceae</taxon>
        <taxon>Trichoderma</taxon>
    </lineage>
</organism>
<evidence type="ECO:0000256" key="6">
    <source>
        <dbReference type="ARBA" id="ARBA00023134"/>
    </source>
</evidence>
<dbReference type="InterPro" id="IPR030386">
    <property type="entry name" value="G_GB1_RHD3_dom"/>
</dbReference>
<comment type="similarity">
    <text evidence="8">Belongs to the TRAFAC class dynamin-like GTPase superfamily. GB1/RHD3 GTPase family. RHD3 subfamily.</text>
</comment>
<dbReference type="PANTHER" id="PTHR45923:SF2">
    <property type="entry name" value="PROTEIN SEY1"/>
    <property type="match status" value="1"/>
</dbReference>
<comment type="subcellular location">
    <subcellularLocation>
        <location evidence="8">Endoplasmic reticulum membrane</location>
        <topology evidence="8">Multi-pass membrane protein</topology>
    </subcellularLocation>
    <text evidence="8">Enriched in the cortical ER. Concentrated in punctae along the ER tubules.</text>
</comment>
<dbReference type="InterPro" id="IPR027417">
    <property type="entry name" value="P-loop_NTPase"/>
</dbReference>
<keyword evidence="4 8" id="KW-0256">Endoplasmic reticulum</keyword>
<evidence type="ECO:0000256" key="3">
    <source>
        <dbReference type="ARBA" id="ARBA00022801"/>
    </source>
</evidence>
<keyword evidence="7 8" id="KW-0472">Membrane</keyword>
<evidence type="ECO:0000256" key="7">
    <source>
        <dbReference type="ARBA" id="ARBA00023136"/>
    </source>
</evidence>
<dbReference type="HAMAP" id="MF_03109">
    <property type="entry name" value="Sey1"/>
    <property type="match status" value="1"/>
</dbReference>
<evidence type="ECO:0000259" key="11">
    <source>
        <dbReference type="PROSITE" id="PS51715"/>
    </source>
</evidence>
<dbReference type="GO" id="GO:0016320">
    <property type="term" value="P:endoplasmic reticulum membrane fusion"/>
    <property type="evidence" value="ECO:0007669"/>
    <property type="project" value="TreeGrafter"/>
</dbReference>
<dbReference type="Gene3D" id="3.40.50.300">
    <property type="entry name" value="P-loop containing nucleotide triphosphate hydrolases"/>
    <property type="match status" value="1"/>
</dbReference>
<dbReference type="GO" id="GO:0005789">
    <property type="term" value="C:endoplasmic reticulum membrane"/>
    <property type="evidence" value="ECO:0007669"/>
    <property type="project" value="UniProtKB-SubCell"/>
</dbReference>
<dbReference type="InterPro" id="IPR046758">
    <property type="entry name" value="Sey1/RHD3-like_3HB"/>
</dbReference>
<feature type="topological domain" description="Cytoplasmic" evidence="8">
    <location>
        <begin position="787"/>
        <end position="854"/>
    </location>
</feature>
<evidence type="ECO:0000256" key="9">
    <source>
        <dbReference type="SAM" id="MobiDB-lite"/>
    </source>
</evidence>
<dbReference type="PANTHER" id="PTHR45923">
    <property type="entry name" value="PROTEIN SEY1"/>
    <property type="match status" value="1"/>
</dbReference>
<keyword evidence="1 8" id="KW-0812">Transmembrane</keyword>
<dbReference type="PROSITE" id="PS51715">
    <property type="entry name" value="G_GB1_RHD3"/>
    <property type="match status" value="1"/>
</dbReference>
<evidence type="ECO:0000256" key="5">
    <source>
        <dbReference type="ARBA" id="ARBA00022989"/>
    </source>
</evidence>
<keyword evidence="5 8" id="KW-1133">Transmembrane helix</keyword>
<feature type="region of interest" description="Disordered" evidence="9">
    <location>
        <begin position="833"/>
        <end position="854"/>
    </location>
</feature>
<evidence type="ECO:0000256" key="1">
    <source>
        <dbReference type="ARBA" id="ARBA00022692"/>
    </source>
</evidence>
<evidence type="ECO:0000313" key="13">
    <source>
        <dbReference type="Proteomes" id="UP001273209"/>
    </source>
</evidence>
<dbReference type="Proteomes" id="UP001273209">
    <property type="component" value="Unassembled WGS sequence"/>
</dbReference>
<feature type="binding site" evidence="8">
    <location>
        <begin position="57"/>
        <end position="64"/>
    </location>
    <ligand>
        <name>GTP</name>
        <dbReference type="ChEBI" id="CHEBI:37565"/>
    </ligand>
</feature>
<feature type="topological domain" description="Cytoplasmic" evidence="8">
    <location>
        <begin position="1"/>
        <end position="741"/>
    </location>
</feature>
<protein>
    <recommendedName>
        <fullName evidence="11">GB1/RHD3-type G domain-containing protein</fullName>
    </recommendedName>
</protein>
<evidence type="ECO:0000256" key="2">
    <source>
        <dbReference type="ARBA" id="ARBA00022741"/>
    </source>
</evidence>
<dbReference type="SUPFAM" id="SSF52540">
    <property type="entry name" value="P-loop containing nucleoside triphosphate hydrolases"/>
    <property type="match status" value="1"/>
</dbReference>